<gene>
    <name evidence="6" type="ORF">QF025_002634</name>
</gene>
<dbReference type="PANTHER" id="PTHR46494">
    <property type="entry name" value="CORA FAMILY METAL ION TRANSPORTER (EUROFUNG)"/>
    <property type="match status" value="1"/>
</dbReference>
<protein>
    <submittedName>
        <fullName evidence="6">Mg2+ and Co2+ transporter CorA</fullName>
    </submittedName>
</protein>
<dbReference type="EMBL" id="JAVIZN010000002">
    <property type="protein sequence ID" value="MDR6203914.1"/>
    <property type="molecule type" value="Genomic_DNA"/>
</dbReference>
<evidence type="ECO:0000256" key="4">
    <source>
        <dbReference type="ARBA" id="ARBA00023136"/>
    </source>
</evidence>
<proteinExistence type="predicted"/>
<dbReference type="InterPro" id="IPR045863">
    <property type="entry name" value="CorA_TM1_TM2"/>
</dbReference>
<evidence type="ECO:0000256" key="1">
    <source>
        <dbReference type="ARBA" id="ARBA00004651"/>
    </source>
</evidence>
<dbReference type="GO" id="GO:0005886">
    <property type="term" value="C:plasma membrane"/>
    <property type="evidence" value="ECO:0007669"/>
    <property type="project" value="UniProtKB-SubCell"/>
</dbReference>
<keyword evidence="4 5" id="KW-0472">Membrane</keyword>
<evidence type="ECO:0000256" key="5">
    <source>
        <dbReference type="SAM" id="Phobius"/>
    </source>
</evidence>
<comment type="caution">
    <text evidence="6">The sequence shown here is derived from an EMBL/GenBank/DDBJ whole genome shotgun (WGS) entry which is preliminary data.</text>
</comment>
<accession>A0ABD5CF38</accession>
<evidence type="ECO:0000256" key="3">
    <source>
        <dbReference type="ARBA" id="ARBA00022989"/>
    </source>
</evidence>
<keyword evidence="2 5" id="KW-0812">Transmembrane</keyword>
<evidence type="ECO:0000313" key="7">
    <source>
        <dbReference type="Proteomes" id="UP001245184"/>
    </source>
</evidence>
<organism evidence="6 7">
    <name type="scientific">Paraburkholderia graminis</name>
    <dbReference type="NCBI Taxonomy" id="60548"/>
    <lineage>
        <taxon>Bacteria</taxon>
        <taxon>Pseudomonadati</taxon>
        <taxon>Pseudomonadota</taxon>
        <taxon>Betaproteobacteria</taxon>
        <taxon>Burkholderiales</taxon>
        <taxon>Burkholderiaceae</taxon>
        <taxon>Paraburkholderia</taxon>
    </lineage>
</organism>
<feature type="transmembrane region" description="Helical" evidence="5">
    <location>
        <begin position="32"/>
        <end position="56"/>
    </location>
</feature>
<dbReference type="Gene3D" id="1.20.58.340">
    <property type="entry name" value="Magnesium transport protein CorA, transmembrane region"/>
    <property type="match status" value="1"/>
</dbReference>
<dbReference type="Pfam" id="PF01544">
    <property type="entry name" value="CorA"/>
    <property type="match status" value="1"/>
</dbReference>
<evidence type="ECO:0000256" key="2">
    <source>
        <dbReference type="ARBA" id="ARBA00022692"/>
    </source>
</evidence>
<keyword evidence="3 5" id="KW-1133">Transmembrane helix</keyword>
<dbReference type="PANTHER" id="PTHR46494:SF3">
    <property type="entry name" value="ZINC TRANSPORT PROTEIN ZNTB"/>
    <property type="match status" value="1"/>
</dbReference>
<dbReference type="Proteomes" id="UP001245184">
    <property type="component" value="Unassembled WGS sequence"/>
</dbReference>
<feature type="transmembrane region" description="Helical" evidence="5">
    <location>
        <begin position="68"/>
        <end position="87"/>
    </location>
</feature>
<reference evidence="6 7" key="1">
    <citation type="submission" date="2023-08" db="EMBL/GenBank/DDBJ databases">
        <title>Genome sequencing of plant associated microbes to promote plant fitness in Sorghum bicolor and Oryza sativa.</title>
        <authorList>
            <person name="Coleman-Derr D."/>
        </authorList>
    </citation>
    <scope>NUCLEOTIDE SEQUENCE [LARGE SCALE GENOMIC DNA]</scope>
    <source>
        <strain evidence="6 7">SLBN-33</strain>
    </source>
</reference>
<name>A0ABD5CF38_9BURK</name>
<comment type="subcellular location">
    <subcellularLocation>
        <location evidence="1">Cell membrane</location>
        <topology evidence="1">Multi-pass membrane protein</topology>
    </subcellularLocation>
</comment>
<sequence length="92" mass="10251">MTLRDMAGLHERIKLLEEEIADRVAEHTNRSVLILTAVTVIALPINLIAGFLGMNVGGLPFRYDPCGFWIVMLIAVSLTSLAAWLIFRLRSD</sequence>
<evidence type="ECO:0000313" key="6">
    <source>
        <dbReference type="EMBL" id="MDR6203914.1"/>
    </source>
</evidence>
<dbReference type="InterPro" id="IPR002523">
    <property type="entry name" value="MgTranspt_CorA/ZnTranspt_ZntB"/>
</dbReference>
<dbReference type="SUPFAM" id="SSF144083">
    <property type="entry name" value="Magnesium transport protein CorA, transmembrane region"/>
    <property type="match status" value="1"/>
</dbReference>
<dbReference type="AlphaFoldDB" id="A0ABD5CF38"/>